<feature type="domain" description="DUF6305" evidence="1">
    <location>
        <begin position="42"/>
        <end position="194"/>
    </location>
</feature>
<sequence length="195" mass="21411">MAKRFVIYLLAVLILVTAVMSFQQSRRVKSLLPHLPAPIAREKALVTPAGQGPEGLIAGKLCDVLNISNDFMYWAEPGDLEGHNTLILALGFSKQGLYSMHKTEEEEMERVKTLVMAANKKDIPVILLHLGGQDRRGAANDSLARMIAPYLDYIIVTQDGEGDKFFTGLATKYQKPITVVSGVKTANVPLNSAFR</sequence>
<name>A0A0L6W0C1_9FIRM</name>
<comment type="caution">
    <text evidence="2">The sequence shown here is derived from an EMBL/GenBank/DDBJ whole genome shotgun (WGS) entry which is preliminary data.</text>
</comment>
<proteinExistence type="predicted"/>
<evidence type="ECO:0000313" key="3">
    <source>
        <dbReference type="Proteomes" id="UP000037175"/>
    </source>
</evidence>
<dbReference type="InterPro" id="IPR046272">
    <property type="entry name" value="DUF6305"/>
</dbReference>
<keyword evidence="3" id="KW-1185">Reference proteome</keyword>
<evidence type="ECO:0000313" key="2">
    <source>
        <dbReference type="EMBL" id="KNZ69027.1"/>
    </source>
</evidence>
<dbReference type="Pfam" id="PF19823">
    <property type="entry name" value="DUF6305"/>
    <property type="match status" value="1"/>
</dbReference>
<protein>
    <recommendedName>
        <fullName evidence="1">DUF6305 domain-containing protein</fullName>
    </recommendedName>
</protein>
<dbReference type="Proteomes" id="UP000037175">
    <property type="component" value="Unassembled WGS sequence"/>
</dbReference>
<reference evidence="3" key="1">
    <citation type="submission" date="2015-07" db="EMBL/GenBank/DDBJ databases">
        <title>Complete Genome of Thermincola ferriacetica strain Z-0001T.</title>
        <authorList>
            <person name="Lusk B."/>
            <person name="Badalamenti J.P."/>
            <person name="Parameswaran P."/>
            <person name="Bond D.R."/>
            <person name="Torres C.I."/>
        </authorList>
    </citation>
    <scope>NUCLEOTIDE SEQUENCE [LARGE SCALE GENOMIC DNA]</scope>
    <source>
        <strain evidence="3">Z-0001</strain>
    </source>
</reference>
<accession>A0A0L6W0C1</accession>
<dbReference type="AlphaFoldDB" id="A0A0L6W0C1"/>
<organism evidence="2 3">
    <name type="scientific">Thermincola ferriacetica</name>
    <dbReference type="NCBI Taxonomy" id="281456"/>
    <lineage>
        <taxon>Bacteria</taxon>
        <taxon>Bacillati</taxon>
        <taxon>Bacillota</taxon>
        <taxon>Clostridia</taxon>
        <taxon>Eubacteriales</taxon>
        <taxon>Thermincolaceae</taxon>
        <taxon>Thermincola</taxon>
    </lineage>
</organism>
<evidence type="ECO:0000259" key="1">
    <source>
        <dbReference type="Pfam" id="PF19823"/>
    </source>
</evidence>
<dbReference type="EMBL" id="LGTE01000018">
    <property type="protein sequence ID" value="KNZ69027.1"/>
    <property type="molecule type" value="Genomic_DNA"/>
</dbReference>
<dbReference type="RefSeq" id="WP_052218516.1">
    <property type="nucleotide sequence ID" value="NZ_LGTE01000018.1"/>
</dbReference>
<gene>
    <name evidence="2" type="ORF">Tfer_2389</name>
</gene>